<accession>A0A919ILV3</accession>
<gene>
    <name evidence="2" type="ORF">Acy02nite_61450</name>
</gene>
<dbReference type="EMBL" id="BOMH01000045">
    <property type="protein sequence ID" value="GID68264.1"/>
    <property type="molecule type" value="Genomic_DNA"/>
</dbReference>
<reference evidence="2" key="1">
    <citation type="submission" date="2021-01" db="EMBL/GenBank/DDBJ databases">
        <title>Whole genome shotgun sequence of Actinoplanes cyaneus NBRC 14990.</title>
        <authorList>
            <person name="Komaki H."/>
            <person name="Tamura T."/>
        </authorList>
    </citation>
    <scope>NUCLEOTIDE SEQUENCE</scope>
    <source>
        <strain evidence="2">NBRC 14990</strain>
    </source>
</reference>
<evidence type="ECO:0008006" key="4">
    <source>
        <dbReference type="Google" id="ProtNLM"/>
    </source>
</evidence>
<dbReference type="Proteomes" id="UP000619479">
    <property type="component" value="Unassembled WGS sequence"/>
</dbReference>
<comment type="caution">
    <text evidence="2">The sequence shown here is derived from an EMBL/GenBank/DDBJ whole genome shotgun (WGS) entry which is preliminary data.</text>
</comment>
<feature type="signal peptide" evidence="1">
    <location>
        <begin position="1"/>
        <end position="19"/>
    </location>
</feature>
<dbReference type="PROSITE" id="PS51257">
    <property type="entry name" value="PROKAR_LIPOPROTEIN"/>
    <property type="match status" value="1"/>
</dbReference>
<evidence type="ECO:0000313" key="2">
    <source>
        <dbReference type="EMBL" id="GID68264.1"/>
    </source>
</evidence>
<name>A0A919ILV3_9ACTN</name>
<keyword evidence="3" id="KW-1185">Reference proteome</keyword>
<feature type="chain" id="PRO_5039335598" description="Lipoprotein" evidence="1">
    <location>
        <begin position="20"/>
        <end position="178"/>
    </location>
</feature>
<evidence type="ECO:0000313" key="3">
    <source>
        <dbReference type="Proteomes" id="UP000619479"/>
    </source>
</evidence>
<keyword evidence="1" id="KW-0732">Signal</keyword>
<protein>
    <recommendedName>
        <fullName evidence="4">Lipoprotein</fullName>
    </recommendedName>
</protein>
<organism evidence="2 3">
    <name type="scientific">Actinoplanes cyaneus</name>
    <dbReference type="NCBI Taxonomy" id="52696"/>
    <lineage>
        <taxon>Bacteria</taxon>
        <taxon>Bacillati</taxon>
        <taxon>Actinomycetota</taxon>
        <taxon>Actinomycetes</taxon>
        <taxon>Micromonosporales</taxon>
        <taxon>Micromonosporaceae</taxon>
        <taxon>Actinoplanes</taxon>
    </lineage>
</organism>
<evidence type="ECO:0000256" key="1">
    <source>
        <dbReference type="SAM" id="SignalP"/>
    </source>
</evidence>
<proteinExistence type="predicted"/>
<dbReference type="AlphaFoldDB" id="A0A919ILV3"/>
<sequence>MRSRIVPVALLCACLAGLAACGDSDTKSAAPAPSGRSVAPLSSAAAAEAADEAADRIAEAGGGASTGVNEGGDKGLCDIVNKAGSTMKGTILQNQKADGHVDAAAAKDAFVTFHKTVSGALIFAKTSEVTVAAKAVADEVSKAASAKDPISAAADAGFDKLSGNLTTACQNIGVKINF</sequence>